<protein>
    <submittedName>
        <fullName evidence="2">Uncharacterized protein</fullName>
    </submittedName>
</protein>
<keyword evidence="3" id="KW-1185">Reference proteome</keyword>
<comment type="caution">
    <text evidence="2">The sequence shown here is derived from an EMBL/GenBank/DDBJ whole genome shotgun (WGS) entry which is preliminary data.</text>
</comment>
<reference evidence="2" key="2">
    <citation type="submission" date="2021-10" db="EMBL/GenBank/DDBJ databases">
        <title>Phylogenomics reveals ancestral predisposition of the termite-cultivated fungus Termitomyces towards a domesticated lifestyle.</title>
        <authorList>
            <person name="Auxier B."/>
            <person name="Grum-Grzhimaylo A."/>
            <person name="Cardenas M.E."/>
            <person name="Lodge J.D."/>
            <person name="Laessoe T."/>
            <person name="Pedersen O."/>
            <person name="Smith M.E."/>
            <person name="Kuyper T.W."/>
            <person name="Franco-Molano E.A."/>
            <person name="Baroni T.J."/>
            <person name="Aanen D.K."/>
        </authorList>
    </citation>
    <scope>NUCLEOTIDE SEQUENCE</scope>
    <source>
        <strain evidence="2">D49</strain>
    </source>
</reference>
<evidence type="ECO:0000313" key="2">
    <source>
        <dbReference type="EMBL" id="KAG5643942.1"/>
    </source>
</evidence>
<feature type="compositionally biased region" description="Basic residues" evidence="1">
    <location>
        <begin position="1"/>
        <end position="11"/>
    </location>
</feature>
<feature type="region of interest" description="Disordered" evidence="1">
    <location>
        <begin position="1"/>
        <end position="55"/>
    </location>
</feature>
<organism evidence="2 3">
    <name type="scientific">Sphagnurus paluster</name>
    <dbReference type="NCBI Taxonomy" id="117069"/>
    <lineage>
        <taxon>Eukaryota</taxon>
        <taxon>Fungi</taxon>
        <taxon>Dikarya</taxon>
        <taxon>Basidiomycota</taxon>
        <taxon>Agaricomycotina</taxon>
        <taxon>Agaricomycetes</taxon>
        <taxon>Agaricomycetidae</taxon>
        <taxon>Agaricales</taxon>
        <taxon>Tricholomatineae</taxon>
        <taxon>Lyophyllaceae</taxon>
        <taxon>Sphagnurus</taxon>
    </lineage>
</organism>
<gene>
    <name evidence="2" type="ORF">H0H81_009853</name>
</gene>
<accession>A0A9P7GB15</accession>
<evidence type="ECO:0000256" key="1">
    <source>
        <dbReference type="SAM" id="MobiDB-lite"/>
    </source>
</evidence>
<dbReference type="AlphaFoldDB" id="A0A9P7GB15"/>
<proteinExistence type="predicted"/>
<dbReference type="Proteomes" id="UP000717328">
    <property type="component" value="Unassembled WGS sequence"/>
</dbReference>
<reference evidence="2" key="1">
    <citation type="submission" date="2021-02" db="EMBL/GenBank/DDBJ databases">
        <authorList>
            <person name="Nieuwenhuis M."/>
            <person name="Van De Peppel L.J.J."/>
        </authorList>
    </citation>
    <scope>NUCLEOTIDE SEQUENCE</scope>
    <source>
        <strain evidence="2">D49</strain>
    </source>
</reference>
<feature type="non-terminal residue" evidence="2">
    <location>
        <position position="134"/>
    </location>
</feature>
<dbReference type="EMBL" id="JABCKI010002974">
    <property type="protein sequence ID" value="KAG5643942.1"/>
    <property type="molecule type" value="Genomic_DNA"/>
</dbReference>
<evidence type="ECO:0000313" key="3">
    <source>
        <dbReference type="Proteomes" id="UP000717328"/>
    </source>
</evidence>
<sequence length="134" mass="14748">MPPKKASKHKKEAAARARTGRAKVRKADKSGTVSTALNPEFSREANPSPEPRAASPVFVDSDLEWESGYQGGVNHCVGSEGETDMDDDGEVGCESVDEDEEVTVAALKEKAYLYTRIQQTKPAREWKIRRVPET</sequence>
<name>A0A9P7GB15_9AGAR</name>